<reference evidence="2" key="1">
    <citation type="journal article" date="2010" name="Genome Res.">
        <title>Population genomic sequencing of Coccidioides fungi reveals recent hybridization and transposon control.</title>
        <authorList>
            <person name="Neafsey D.E."/>
            <person name="Barker B.M."/>
            <person name="Sharpton T.J."/>
            <person name="Stajich J.E."/>
            <person name="Park D.J."/>
            <person name="Whiston E."/>
            <person name="Hung C.-Y."/>
            <person name="McMahan C."/>
            <person name="White J."/>
            <person name="Sykes S."/>
            <person name="Heiman D."/>
            <person name="Young S."/>
            <person name="Zeng Q."/>
            <person name="Abouelleil A."/>
            <person name="Aftuck L."/>
            <person name="Bessette D."/>
            <person name="Brown A."/>
            <person name="FitzGerald M."/>
            <person name="Lui A."/>
            <person name="Macdonald J.P."/>
            <person name="Priest M."/>
            <person name="Orbach M.J."/>
            <person name="Galgiani J.N."/>
            <person name="Kirkland T.N."/>
            <person name="Cole G.T."/>
            <person name="Birren B.W."/>
            <person name="Henn M.R."/>
            <person name="Taylor J.W."/>
            <person name="Rounsley S.D."/>
        </authorList>
    </citation>
    <scope>NUCLEOTIDE SEQUENCE [LARGE SCALE GENOMIC DNA]</scope>
    <source>
        <strain evidence="2">H538.4</strain>
    </source>
</reference>
<name>A0A0J8S2Q2_COCIT</name>
<dbReference type="EMBL" id="DS017040">
    <property type="protein sequence ID" value="KMU91655.1"/>
    <property type="molecule type" value="Genomic_DNA"/>
</dbReference>
<dbReference type="Proteomes" id="UP000054563">
    <property type="component" value="Unassembled WGS sequence"/>
</dbReference>
<evidence type="ECO:0000313" key="1">
    <source>
        <dbReference type="EMBL" id="KMU91655.1"/>
    </source>
</evidence>
<organism evidence="1 2">
    <name type="scientific">Coccidioides immitis H538.4</name>
    <dbReference type="NCBI Taxonomy" id="396776"/>
    <lineage>
        <taxon>Eukaryota</taxon>
        <taxon>Fungi</taxon>
        <taxon>Dikarya</taxon>
        <taxon>Ascomycota</taxon>
        <taxon>Pezizomycotina</taxon>
        <taxon>Eurotiomycetes</taxon>
        <taxon>Eurotiomycetidae</taxon>
        <taxon>Onygenales</taxon>
        <taxon>Onygenaceae</taxon>
        <taxon>Coccidioides</taxon>
    </lineage>
</organism>
<proteinExistence type="predicted"/>
<sequence>MLIEGLIHAKVSQCTPKEIWQHIGEDAVRVVHVVANCGVLKCNIMVRNFILR</sequence>
<dbReference type="VEuPathDB" id="FungiDB:CIHG_09415"/>
<gene>
    <name evidence="1" type="ORF">CIHG_09415</name>
</gene>
<accession>A0A0J8S2Q2</accession>
<protein>
    <submittedName>
        <fullName evidence="1">Uncharacterized protein</fullName>
    </submittedName>
</protein>
<dbReference type="AlphaFoldDB" id="A0A0J8S2Q2"/>
<evidence type="ECO:0000313" key="2">
    <source>
        <dbReference type="Proteomes" id="UP000054563"/>
    </source>
</evidence>